<organism evidence="1 2">
    <name type="scientific">Handroanthus impetiginosus</name>
    <dbReference type="NCBI Taxonomy" id="429701"/>
    <lineage>
        <taxon>Eukaryota</taxon>
        <taxon>Viridiplantae</taxon>
        <taxon>Streptophyta</taxon>
        <taxon>Embryophyta</taxon>
        <taxon>Tracheophyta</taxon>
        <taxon>Spermatophyta</taxon>
        <taxon>Magnoliopsida</taxon>
        <taxon>eudicotyledons</taxon>
        <taxon>Gunneridae</taxon>
        <taxon>Pentapetalae</taxon>
        <taxon>asterids</taxon>
        <taxon>lamiids</taxon>
        <taxon>Lamiales</taxon>
        <taxon>Bignoniaceae</taxon>
        <taxon>Crescentiina</taxon>
        <taxon>Tabebuia alliance</taxon>
        <taxon>Handroanthus</taxon>
    </lineage>
</organism>
<comment type="caution">
    <text evidence="1">The sequence shown here is derived from an EMBL/GenBank/DDBJ whole genome shotgun (WGS) entry which is preliminary data.</text>
</comment>
<sequence length="58" mass="7040">MRYKRILLQKIICKCFRAQTTWGILDQPEPLCLHYKLIEKKVSHLLLLGMLRKWSQKK</sequence>
<dbReference type="Proteomes" id="UP000231279">
    <property type="component" value="Unassembled WGS sequence"/>
</dbReference>
<dbReference type="EMBL" id="NKXS01001597">
    <property type="protein sequence ID" value="PIN17847.1"/>
    <property type="molecule type" value="Genomic_DNA"/>
</dbReference>
<dbReference type="AlphaFoldDB" id="A0A2G9HJZ6"/>
<evidence type="ECO:0000313" key="1">
    <source>
        <dbReference type="EMBL" id="PIN17847.1"/>
    </source>
</evidence>
<proteinExistence type="predicted"/>
<gene>
    <name evidence="1" type="ORF">CDL12_09487</name>
</gene>
<keyword evidence="2" id="KW-1185">Reference proteome</keyword>
<name>A0A2G9HJZ6_9LAMI</name>
<reference evidence="2" key="1">
    <citation type="journal article" date="2018" name="Gigascience">
        <title>Genome assembly of the Pink Ipe (Handroanthus impetiginosus, Bignoniaceae), a highly valued, ecologically keystone Neotropical timber forest tree.</title>
        <authorList>
            <person name="Silva-Junior O.B."/>
            <person name="Grattapaglia D."/>
            <person name="Novaes E."/>
            <person name="Collevatti R.G."/>
        </authorList>
    </citation>
    <scope>NUCLEOTIDE SEQUENCE [LARGE SCALE GENOMIC DNA]</scope>
    <source>
        <strain evidence="2">cv. UFG-1</strain>
    </source>
</reference>
<evidence type="ECO:0000313" key="2">
    <source>
        <dbReference type="Proteomes" id="UP000231279"/>
    </source>
</evidence>
<accession>A0A2G9HJZ6</accession>
<protein>
    <submittedName>
        <fullName evidence="1">Uncharacterized protein</fullName>
    </submittedName>
</protein>